<dbReference type="InterPro" id="IPR011622">
    <property type="entry name" value="7TMR_DISM_rcpt_extracell_dom2"/>
</dbReference>
<dbReference type="EMBL" id="CACVAX010000058">
    <property type="protein sequence ID" value="CAA6820835.1"/>
    <property type="molecule type" value="Genomic_DNA"/>
</dbReference>
<comment type="catalytic activity">
    <reaction evidence="1">
        <text>ATP + protein L-histidine = ADP + protein N-phospho-L-histidine.</text>
        <dbReference type="EC" id="2.7.13.3"/>
    </reaction>
</comment>
<dbReference type="Gene3D" id="2.60.40.2380">
    <property type="match status" value="1"/>
</dbReference>
<dbReference type="Pfam" id="PF07696">
    <property type="entry name" value="7TMR-DISMED2"/>
    <property type="match status" value="1"/>
</dbReference>
<keyword evidence="8" id="KW-1133">Transmembrane helix</keyword>
<evidence type="ECO:0000259" key="9">
    <source>
        <dbReference type="PROSITE" id="PS50109"/>
    </source>
</evidence>
<dbReference type="PANTHER" id="PTHR41523:SF8">
    <property type="entry name" value="ETHYLENE RESPONSE SENSOR PROTEIN"/>
    <property type="match status" value="1"/>
</dbReference>
<dbReference type="Pfam" id="PF07695">
    <property type="entry name" value="7TMR-DISM_7TM"/>
    <property type="match status" value="1"/>
</dbReference>
<evidence type="ECO:0000256" key="2">
    <source>
        <dbReference type="ARBA" id="ARBA00012438"/>
    </source>
</evidence>
<dbReference type="InterPro" id="IPR003594">
    <property type="entry name" value="HATPase_dom"/>
</dbReference>
<dbReference type="Pfam" id="PF07568">
    <property type="entry name" value="HisKA_2"/>
    <property type="match status" value="1"/>
</dbReference>
<keyword evidence="5" id="KW-0547">Nucleotide-binding</keyword>
<organism evidence="10">
    <name type="scientific">uncultured Sulfurovum sp</name>
    <dbReference type="NCBI Taxonomy" id="269237"/>
    <lineage>
        <taxon>Bacteria</taxon>
        <taxon>Pseudomonadati</taxon>
        <taxon>Campylobacterota</taxon>
        <taxon>Epsilonproteobacteria</taxon>
        <taxon>Campylobacterales</taxon>
        <taxon>Sulfurovaceae</taxon>
        <taxon>Sulfurovum</taxon>
        <taxon>environmental samples</taxon>
    </lineage>
</organism>
<feature type="transmembrane region" description="Helical" evidence="8">
    <location>
        <begin position="183"/>
        <end position="205"/>
    </location>
</feature>
<keyword evidence="7" id="KW-0067">ATP-binding</keyword>
<dbReference type="Pfam" id="PF02518">
    <property type="entry name" value="HATPase_c"/>
    <property type="match status" value="1"/>
</dbReference>
<feature type="transmembrane region" description="Helical" evidence="8">
    <location>
        <begin position="248"/>
        <end position="265"/>
    </location>
</feature>
<keyword evidence="8" id="KW-0812">Transmembrane</keyword>
<dbReference type="PANTHER" id="PTHR41523">
    <property type="entry name" value="TWO-COMPONENT SYSTEM SENSOR PROTEIN"/>
    <property type="match status" value="1"/>
</dbReference>
<evidence type="ECO:0000256" key="4">
    <source>
        <dbReference type="ARBA" id="ARBA00022679"/>
    </source>
</evidence>
<sequence length="611" mass="70696">MLSNYVKNLKSYVLLLLLISIQLNALSSIEVSKEGSLSVLEHSSLHIESEKLDIHQIIEHDYLKEYSYRHFDIGISQKDTVWIGFELSNNTNQTIEKALVLSSPLLEKIELYHENNLTNPRLRGVSYPQPDHSTLSYYYNIQLNAKSSVKYYMKVYAHYVPLNFSIYLTDEAQFKKADGYRQLINSLLMGIVLALILYSFILYFYTNDKSYLFYSLYLFMLTYQQFTYLGLTQIYFQDFARLDIELTVLKLGGLMLTSAFFAISFLRIRKVKKLYRVYKVFIAIILLESLVMSFPTFYNIQIVLVTAILFIILNLFSGIIRYVQGERQSRLYIIGFGTIFMAYFLMILDALGILGVVERFPNIIMYATVIEAFVLLLAFADRYKILQKQKDEMVQQREQIIKNEVIEQTAKLNQALKSKELLIKEIHHRVKNNLQIILSMIRLQNDKITDKSISEQFLNLESRINAIAKTYTMLLIDGNIEHLDMEEYIESLVEDIDEAMCINCDITIQTNIEGTLPLNKSVYVGIIINEIVTNAYKYAFTNGQGHIYISLKQTKNAYVLIVGDNGKGFVPNLQSHTLGLKLINALVLEQLKGEMTMQTKNSTQYTIRFTL</sequence>
<reference evidence="10" key="1">
    <citation type="submission" date="2020-01" db="EMBL/GenBank/DDBJ databases">
        <authorList>
            <person name="Meier V. D."/>
            <person name="Meier V D."/>
        </authorList>
    </citation>
    <scope>NUCLEOTIDE SEQUENCE</scope>
    <source>
        <strain evidence="10">HLG_WM_MAG_04</strain>
    </source>
</reference>
<dbReference type="InterPro" id="IPR011495">
    <property type="entry name" value="Sig_transdc_His_kin_sub2_dim/P"/>
</dbReference>
<accession>A0A6S6TNM2</accession>
<dbReference type="GO" id="GO:0004673">
    <property type="term" value="F:protein histidine kinase activity"/>
    <property type="evidence" value="ECO:0007669"/>
    <property type="project" value="UniProtKB-EC"/>
</dbReference>
<evidence type="ECO:0000256" key="7">
    <source>
        <dbReference type="ARBA" id="ARBA00022840"/>
    </source>
</evidence>
<name>A0A6S6TNM2_9BACT</name>
<dbReference type="EC" id="2.7.13.3" evidence="2"/>
<dbReference type="Gene3D" id="3.30.565.10">
    <property type="entry name" value="Histidine kinase-like ATPase, C-terminal domain"/>
    <property type="match status" value="1"/>
</dbReference>
<evidence type="ECO:0000256" key="6">
    <source>
        <dbReference type="ARBA" id="ARBA00022777"/>
    </source>
</evidence>
<dbReference type="GO" id="GO:0005524">
    <property type="term" value="F:ATP binding"/>
    <property type="evidence" value="ECO:0007669"/>
    <property type="project" value="UniProtKB-KW"/>
</dbReference>
<evidence type="ECO:0000313" key="10">
    <source>
        <dbReference type="EMBL" id="CAA6820835.1"/>
    </source>
</evidence>
<keyword evidence="6 10" id="KW-0418">Kinase</keyword>
<protein>
    <recommendedName>
        <fullName evidence="2">histidine kinase</fullName>
        <ecNumber evidence="2">2.7.13.3</ecNumber>
    </recommendedName>
</protein>
<evidence type="ECO:0000256" key="8">
    <source>
        <dbReference type="SAM" id="Phobius"/>
    </source>
</evidence>
<dbReference type="PROSITE" id="PS50109">
    <property type="entry name" value="HIS_KIN"/>
    <property type="match status" value="1"/>
</dbReference>
<keyword evidence="3" id="KW-0597">Phosphoprotein</keyword>
<feature type="transmembrane region" description="Helical" evidence="8">
    <location>
        <begin position="363"/>
        <end position="380"/>
    </location>
</feature>
<feature type="transmembrane region" description="Helical" evidence="8">
    <location>
        <begin position="300"/>
        <end position="320"/>
    </location>
</feature>
<evidence type="ECO:0000256" key="1">
    <source>
        <dbReference type="ARBA" id="ARBA00000085"/>
    </source>
</evidence>
<feature type="transmembrane region" description="Helical" evidence="8">
    <location>
        <begin position="332"/>
        <end position="357"/>
    </location>
</feature>
<feature type="domain" description="Histidine kinase" evidence="9">
    <location>
        <begin position="425"/>
        <end position="611"/>
    </location>
</feature>
<feature type="transmembrane region" description="Helical" evidence="8">
    <location>
        <begin position="277"/>
        <end position="294"/>
    </location>
</feature>
<dbReference type="InterPro" id="IPR011623">
    <property type="entry name" value="7TMR_DISM_rcpt_extracell_dom1"/>
</dbReference>
<evidence type="ECO:0000256" key="5">
    <source>
        <dbReference type="ARBA" id="ARBA00022741"/>
    </source>
</evidence>
<gene>
    <name evidence="10" type="ORF">HELGO_WM9133</name>
</gene>
<keyword evidence="4" id="KW-0808">Transferase</keyword>
<evidence type="ECO:0000256" key="3">
    <source>
        <dbReference type="ARBA" id="ARBA00022553"/>
    </source>
</evidence>
<feature type="transmembrane region" description="Helical" evidence="8">
    <location>
        <begin position="212"/>
        <end position="236"/>
    </location>
</feature>
<dbReference type="AlphaFoldDB" id="A0A6S6TNM2"/>
<dbReference type="InterPro" id="IPR036890">
    <property type="entry name" value="HATPase_C_sf"/>
</dbReference>
<dbReference type="InterPro" id="IPR005467">
    <property type="entry name" value="His_kinase_dom"/>
</dbReference>
<dbReference type="Gene3D" id="3.30.450.20">
    <property type="entry name" value="PAS domain"/>
    <property type="match status" value="1"/>
</dbReference>
<proteinExistence type="predicted"/>
<dbReference type="SUPFAM" id="SSF55874">
    <property type="entry name" value="ATPase domain of HSP90 chaperone/DNA topoisomerase II/histidine kinase"/>
    <property type="match status" value="1"/>
</dbReference>
<keyword evidence="8" id="KW-0472">Membrane</keyword>